<dbReference type="Pfam" id="PF00134">
    <property type="entry name" value="Cyclin_N"/>
    <property type="match status" value="1"/>
</dbReference>
<dbReference type="AlphaFoldDB" id="A0AAN8RGV0"/>
<keyword evidence="5" id="KW-0195">Cyclin</keyword>
<evidence type="ECO:0000313" key="10">
    <source>
        <dbReference type="Proteomes" id="UP001356427"/>
    </source>
</evidence>
<dbReference type="InterPro" id="IPR004367">
    <property type="entry name" value="Cyclin_C-dom"/>
</dbReference>
<comment type="caution">
    <text evidence="9">The sequence shown here is derived from an EMBL/GenBank/DDBJ whole genome shotgun (WGS) entry which is preliminary data.</text>
</comment>
<dbReference type="EMBL" id="JAGTTL010000002">
    <property type="protein sequence ID" value="KAK6327217.1"/>
    <property type="molecule type" value="Genomic_DNA"/>
</dbReference>
<proteinExistence type="inferred from homology"/>
<evidence type="ECO:0000256" key="3">
    <source>
        <dbReference type="ARBA" id="ARBA00022553"/>
    </source>
</evidence>
<dbReference type="InterPro" id="IPR036915">
    <property type="entry name" value="Cyclin-like_sf"/>
</dbReference>
<dbReference type="InterPro" id="IPR039361">
    <property type="entry name" value="Cyclin"/>
</dbReference>
<dbReference type="InterPro" id="IPR006671">
    <property type="entry name" value="Cyclin_N"/>
</dbReference>
<evidence type="ECO:0000256" key="2">
    <source>
        <dbReference type="ARBA" id="ARBA00007143"/>
    </source>
</evidence>
<reference evidence="9 10" key="1">
    <citation type="submission" date="2021-04" db="EMBL/GenBank/DDBJ databases">
        <authorList>
            <person name="De Guttry C."/>
            <person name="Zahm M."/>
            <person name="Klopp C."/>
            <person name="Cabau C."/>
            <person name="Louis A."/>
            <person name="Berthelot C."/>
            <person name="Parey E."/>
            <person name="Roest Crollius H."/>
            <person name="Montfort J."/>
            <person name="Robinson-Rechavi M."/>
            <person name="Bucao C."/>
            <person name="Bouchez O."/>
            <person name="Gislard M."/>
            <person name="Lluch J."/>
            <person name="Milhes M."/>
            <person name="Lampietro C."/>
            <person name="Lopez Roques C."/>
            <person name="Donnadieu C."/>
            <person name="Braasch I."/>
            <person name="Desvignes T."/>
            <person name="Postlethwait J."/>
            <person name="Bobe J."/>
            <person name="Wedekind C."/>
            <person name="Guiguen Y."/>
        </authorList>
    </citation>
    <scope>NUCLEOTIDE SEQUENCE [LARGE SCALE GENOMIC DNA]</scope>
    <source>
        <strain evidence="9">Cs_M1</strain>
        <tissue evidence="9">Blood</tissue>
    </source>
</reference>
<keyword evidence="6" id="KW-0539">Nucleus</keyword>
<evidence type="ECO:0000313" key="9">
    <source>
        <dbReference type="EMBL" id="KAK6327217.1"/>
    </source>
</evidence>
<dbReference type="SUPFAM" id="SSF47954">
    <property type="entry name" value="Cyclin-like"/>
    <property type="match status" value="2"/>
</dbReference>
<evidence type="ECO:0000256" key="5">
    <source>
        <dbReference type="ARBA" id="ARBA00023127"/>
    </source>
</evidence>
<evidence type="ECO:0000259" key="8">
    <source>
        <dbReference type="SMART" id="SM01332"/>
    </source>
</evidence>
<evidence type="ECO:0000256" key="6">
    <source>
        <dbReference type="ARBA" id="ARBA00023242"/>
    </source>
</evidence>
<feature type="domain" description="Cyclin C-terminal" evidence="8">
    <location>
        <begin position="40"/>
        <end position="165"/>
    </location>
</feature>
<comment type="similarity">
    <text evidence="2">Belongs to the cyclin family. Cyclin E subfamily.</text>
</comment>
<gene>
    <name evidence="9" type="ORF">J4Q44_G00028620</name>
</gene>
<protein>
    <recommendedName>
        <fullName evidence="8">Cyclin C-terminal domain-containing protein</fullName>
    </recommendedName>
</protein>
<dbReference type="PANTHER" id="PTHR10177">
    <property type="entry name" value="CYCLINS"/>
    <property type="match status" value="1"/>
</dbReference>
<evidence type="ECO:0000256" key="7">
    <source>
        <dbReference type="ARBA" id="ARBA00023306"/>
    </source>
</evidence>
<name>A0AAN8RGV0_9TELE</name>
<dbReference type="GO" id="GO:0051301">
    <property type="term" value="P:cell division"/>
    <property type="evidence" value="ECO:0007669"/>
    <property type="project" value="UniProtKB-KW"/>
</dbReference>
<dbReference type="GO" id="GO:0005634">
    <property type="term" value="C:nucleus"/>
    <property type="evidence" value="ECO:0007669"/>
    <property type="project" value="UniProtKB-SubCell"/>
</dbReference>
<dbReference type="FunFam" id="1.10.472.10:FF:000024">
    <property type="entry name" value="G1/S-specific cyclin-E1"/>
    <property type="match status" value="1"/>
</dbReference>
<sequence>MYPPKLHELAYVTDGACMEEEILQMELVILKALNWSLCPETVVVWLKLMIQMASLEDQPDCDILLPEFSQENYIQVTRLLDLCILNINSLDYQYRVLAAAALCHYLPYEVVEKVSAGLTWDVLDGVTDWMAPFVDTVAVCGRAQLKDFIKVASEDRHNIQTHSSYLLMLEEARRRELEHQFLTPPNSTEKPMTH</sequence>
<accession>A0AAN8RGV0</accession>
<evidence type="ECO:0000256" key="4">
    <source>
        <dbReference type="ARBA" id="ARBA00022618"/>
    </source>
</evidence>
<keyword evidence="7" id="KW-0131">Cell cycle</keyword>
<dbReference type="Proteomes" id="UP001356427">
    <property type="component" value="Unassembled WGS sequence"/>
</dbReference>
<keyword evidence="4" id="KW-0132">Cell division</keyword>
<dbReference type="SMART" id="SM01332">
    <property type="entry name" value="Cyclin_C"/>
    <property type="match status" value="1"/>
</dbReference>
<organism evidence="9 10">
    <name type="scientific">Coregonus suidteri</name>
    <dbReference type="NCBI Taxonomy" id="861788"/>
    <lineage>
        <taxon>Eukaryota</taxon>
        <taxon>Metazoa</taxon>
        <taxon>Chordata</taxon>
        <taxon>Craniata</taxon>
        <taxon>Vertebrata</taxon>
        <taxon>Euteleostomi</taxon>
        <taxon>Actinopterygii</taxon>
        <taxon>Neopterygii</taxon>
        <taxon>Teleostei</taxon>
        <taxon>Protacanthopterygii</taxon>
        <taxon>Salmoniformes</taxon>
        <taxon>Salmonidae</taxon>
        <taxon>Coregoninae</taxon>
        <taxon>Coregonus</taxon>
    </lineage>
</organism>
<keyword evidence="10" id="KW-1185">Reference proteome</keyword>
<evidence type="ECO:0000256" key="1">
    <source>
        <dbReference type="ARBA" id="ARBA00004123"/>
    </source>
</evidence>
<keyword evidence="3" id="KW-0597">Phosphoprotein</keyword>
<comment type="subcellular location">
    <subcellularLocation>
        <location evidence="1">Nucleus</location>
    </subcellularLocation>
</comment>
<dbReference type="Gene3D" id="1.10.472.10">
    <property type="entry name" value="Cyclin-like"/>
    <property type="match status" value="1"/>
</dbReference>